<evidence type="ECO:0000313" key="2">
    <source>
        <dbReference type="Proteomes" id="UP000648187"/>
    </source>
</evidence>
<protein>
    <submittedName>
        <fullName evidence="1">Uncharacterized protein</fullName>
    </submittedName>
</protein>
<reference evidence="1" key="1">
    <citation type="submission" date="2020-08" db="EMBL/GenBank/DDBJ databases">
        <title>Spodoptera exigua strain:BAW_Kor-Di-RS1 Genome sequencing and assembly.</title>
        <authorList>
            <person name="Kim J."/>
            <person name="Nam H.Y."/>
            <person name="Kwon M."/>
            <person name="Choi J.H."/>
            <person name="Cho S.R."/>
            <person name="Kim G.-H."/>
        </authorList>
    </citation>
    <scope>NUCLEOTIDE SEQUENCE</scope>
    <source>
        <strain evidence="1">BAW_Kor-Di-RS1</strain>
        <tissue evidence="1">Whole-body</tissue>
    </source>
</reference>
<organism evidence="1 2">
    <name type="scientific">Spodoptera exigua</name>
    <name type="common">Beet armyworm</name>
    <name type="synonym">Noctua fulgens</name>
    <dbReference type="NCBI Taxonomy" id="7107"/>
    <lineage>
        <taxon>Eukaryota</taxon>
        <taxon>Metazoa</taxon>
        <taxon>Ecdysozoa</taxon>
        <taxon>Arthropoda</taxon>
        <taxon>Hexapoda</taxon>
        <taxon>Insecta</taxon>
        <taxon>Pterygota</taxon>
        <taxon>Neoptera</taxon>
        <taxon>Endopterygota</taxon>
        <taxon>Lepidoptera</taxon>
        <taxon>Glossata</taxon>
        <taxon>Ditrysia</taxon>
        <taxon>Noctuoidea</taxon>
        <taxon>Noctuidae</taxon>
        <taxon>Amphipyrinae</taxon>
        <taxon>Spodoptera</taxon>
    </lineage>
</organism>
<sequence length="65" mass="7663">MSEDQEHIDQGLHAKTICPWRLEPSGYEHRLDLFETFDAQHCGRKCKNDDRLDIKAIVLRGQRQL</sequence>
<keyword evidence="2" id="KW-1185">Reference proteome</keyword>
<evidence type="ECO:0000313" key="1">
    <source>
        <dbReference type="EMBL" id="KAF9407031.1"/>
    </source>
</evidence>
<dbReference type="Proteomes" id="UP000648187">
    <property type="component" value="Unassembled WGS sequence"/>
</dbReference>
<dbReference type="AlphaFoldDB" id="A0A835G6E7"/>
<comment type="caution">
    <text evidence="1">The sequence shown here is derived from an EMBL/GenBank/DDBJ whole genome shotgun (WGS) entry which is preliminary data.</text>
</comment>
<gene>
    <name evidence="1" type="ORF">HW555_012812</name>
</gene>
<proteinExistence type="predicted"/>
<dbReference type="EMBL" id="JACKWZ010000515">
    <property type="protein sequence ID" value="KAF9407031.1"/>
    <property type="molecule type" value="Genomic_DNA"/>
</dbReference>
<accession>A0A835G6E7</accession>
<name>A0A835G6E7_SPOEX</name>